<reference evidence="2" key="2">
    <citation type="submission" date="2020-05" db="UniProtKB">
        <authorList>
            <consortium name="EnsemblMetazoa"/>
        </authorList>
    </citation>
    <scope>IDENTIFICATION</scope>
    <source>
        <strain evidence="2">IAEA</strain>
    </source>
</reference>
<keyword evidence="1" id="KW-0472">Membrane</keyword>
<evidence type="ECO:0000256" key="1">
    <source>
        <dbReference type="SAM" id="Phobius"/>
    </source>
</evidence>
<proteinExistence type="predicted"/>
<evidence type="ECO:0000313" key="3">
    <source>
        <dbReference type="Proteomes" id="UP000091820"/>
    </source>
</evidence>
<feature type="transmembrane region" description="Helical" evidence="1">
    <location>
        <begin position="91"/>
        <end position="110"/>
    </location>
</feature>
<dbReference type="Proteomes" id="UP000091820">
    <property type="component" value="Unassembled WGS sequence"/>
</dbReference>
<dbReference type="EnsemblMetazoa" id="GBRI022498-RA">
    <property type="protein sequence ID" value="GBRI022498-PA"/>
    <property type="gene ID" value="GBRI022498"/>
</dbReference>
<accession>A0A1A9WJZ1</accession>
<keyword evidence="1" id="KW-0812">Transmembrane</keyword>
<organism evidence="2 3">
    <name type="scientific">Glossina brevipalpis</name>
    <dbReference type="NCBI Taxonomy" id="37001"/>
    <lineage>
        <taxon>Eukaryota</taxon>
        <taxon>Metazoa</taxon>
        <taxon>Ecdysozoa</taxon>
        <taxon>Arthropoda</taxon>
        <taxon>Hexapoda</taxon>
        <taxon>Insecta</taxon>
        <taxon>Pterygota</taxon>
        <taxon>Neoptera</taxon>
        <taxon>Endopterygota</taxon>
        <taxon>Diptera</taxon>
        <taxon>Brachycera</taxon>
        <taxon>Muscomorpha</taxon>
        <taxon>Hippoboscoidea</taxon>
        <taxon>Glossinidae</taxon>
        <taxon>Glossina</taxon>
    </lineage>
</organism>
<evidence type="ECO:0000313" key="2">
    <source>
        <dbReference type="EnsemblMetazoa" id="GBRI022498-PA"/>
    </source>
</evidence>
<name>A0A1A9WJZ1_9MUSC</name>
<keyword evidence="3" id="KW-1185">Reference proteome</keyword>
<protein>
    <submittedName>
        <fullName evidence="2">Uncharacterized protein</fullName>
    </submittedName>
</protein>
<dbReference type="VEuPathDB" id="VectorBase:GBRI022498"/>
<reference evidence="3" key="1">
    <citation type="submission" date="2014-03" db="EMBL/GenBank/DDBJ databases">
        <authorList>
            <person name="Aksoy S."/>
            <person name="Warren W."/>
            <person name="Wilson R.K."/>
        </authorList>
    </citation>
    <scope>NUCLEOTIDE SEQUENCE [LARGE SCALE GENOMIC DNA]</scope>
    <source>
        <strain evidence="3">IAEA</strain>
    </source>
</reference>
<keyword evidence="1" id="KW-1133">Transmembrane helix</keyword>
<dbReference type="AlphaFoldDB" id="A0A1A9WJZ1"/>
<sequence>MIDIPPRNPYRNFNRFQPSTLYRVAEFPGSVEIRNHIDDVSPFRNRRLCEGFCISSEHALCFNITATPPTPSPTPTIETQPTNSANSVNPIELAVMMMVAMVVVAAVAVARRQA</sequence>